<evidence type="ECO:0000313" key="2">
    <source>
        <dbReference type="EMBL" id="QEG08470.1"/>
    </source>
</evidence>
<name>A0A5B9N8X6_9CAUD</name>
<evidence type="ECO:0000313" key="3">
    <source>
        <dbReference type="Proteomes" id="UP000323739"/>
    </source>
</evidence>
<keyword evidence="1" id="KW-0812">Transmembrane</keyword>
<evidence type="ECO:0000256" key="1">
    <source>
        <dbReference type="SAM" id="Phobius"/>
    </source>
</evidence>
<accession>A0A5B9N8X6</accession>
<feature type="transmembrane region" description="Helical" evidence="1">
    <location>
        <begin position="12"/>
        <end position="31"/>
    </location>
</feature>
<protein>
    <submittedName>
        <fullName evidence="2">Uncharacterized protein</fullName>
    </submittedName>
</protein>
<proteinExistence type="predicted"/>
<keyword evidence="1" id="KW-1133">Transmembrane helix</keyword>
<dbReference type="RefSeq" id="YP_009846554.1">
    <property type="nucleotide sequence ID" value="NC_048771.1"/>
</dbReference>
<sequence>MQEIYTFIVSQEIYNLVIMLFIIGWGVPFGLHNWVMWFCYLFSVKSFGNLTQVKF</sequence>
<organism evidence="2 3">
    <name type="scientific">Aeromonas phage 4L372D</name>
    <dbReference type="NCBI Taxonomy" id="2588518"/>
    <lineage>
        <taxon>Viruses</taxon>
        <taxon>Duplodnaviria</taxon>
        <taxon>Heunggongvirae</taxon>
        <taxon>Uroviricota</taxon>
        <taxon>Caudoviricetes</taxon>
        <taxon>Plateaulakevirus</taxon>
        <taxon>Plateaulakevirus pv4L372D</taxon>
    </lineage>
</organism>
<reference evidence="2 3" key="1">
    <citation type="submission" date="2019-04" db="EMBL/GenBank/DDBJ databases">
        <title>Nine Novel Phages from a Plateau Lake in Southwest China Provide Insights into Aeromonas Phage Diversity.</title>
        <authorList>
            <person name="Xiao W."/>
            <person name="Bai M."/>
            <person name="Wang Y."/>
            <person name="Cui X."/>
        </authorList>
    </citation>
    <scope>NUCLEOTIDE SEQUENCE [LARGE SCALE GENOMIC DNA]</scope>
</reference>
<dbReference type="EMBL" id="MK813939">
    <property type="protein sequence ID" value="QEG08470.1"/>
    <property type="molecule type" value="Genomic_DNA"/>
</dbReference>
<gene>
    <name evidence="2" type="primary">4L372D_006</name>
</gene>
<dbReference type="GeneID" id="55616924"/>
<keyword evidence="1" id="KW-0472">Membrane</keyword>
<dbReference type="Proteomes" id="UP000323739">
    <property type="component" value="Segment"/>
</dbReference>
<dbReference type="KEGG" id="vg:55616924"/>
<keyword evidence="3" id="KW-1185">Reference proteome</keyword>